<evidence type="ECO:0000313" key="1">
    <source>
        <dbReference type="EMBL" id="KAG0414121.1"/>
    </source>
</evidence>
<reference evidence="1 2" key="1">
    <citation type="journal article" date="2020" name="Cell">
        <title>Large-Scale Comparative Analyses of Tick Genomes Elucidate Their Genetic Diversity and Vector Capacities.</title>
        <authorList>
            <consortium name="Tick Genome and Microbiome Consortium (TIGMIC)"/>
            <person name="Jia N."/>
            <person name="Wang J."/>
            <person name="Shi W."/>
            <person name="Du L."/>
            <person name="Sun Y."/>
            <person name="Zhan W."/>
            <person name="Jiang J.F."/>
            <person name="Wang Q."/>
            <person name="Zhang B."/>
            <person name="Ji P."/>
            <person name="Bell-Sakyi L."/>
            <person name="Cui X.M."/>
            <person name="Yuan T.T."/>
            <person name="Jiang B.G."/>
            <person name="Yang W.F."/>
            <person name="Lam T.T."/>
            <person name="Chang Q.C."/>
            <person name="Ding S.J."/>
            <person name="Wang X.J."/>
            <person name="Zhu J.G."/>
            <person name="Ruan X.D."/>
            <person name="Zhao L."/>
            <person name="Wei J.T."/>
            <person name="Ye R.Z."/>
            <person name="Que T.C."/>
            <person name="Du C.H."/>
            <person name="Zhou Y.H."/>
            <person name="Cheng J.X."/>
            <person name="Dai P.F."/>
            <person name="Guo W.B."/>
            <person name="Han X.H."/>
            <person name="Huang E.J."/>
            <person name="Li L.F."/>
            <person name="Wei W."/>
            <person name="Gao Y.C."/>
            <person name="Liu J.Z."/>
            <person name="Shao H.Z."/>
            <person name="Wang X."/>
            <person name="Wang C.C."/>
            <person name="Yang T.C."/>
            <person name="Huo Q.B."/>
            <person name="Li W."/>
            <person name="Chen H.Y."/>
            <person name="Chen S.E."/>
            <person name="Zhou L.G."/>
            <person name="Ni X.B."/>
            <person name="Tian J.H."/>
            <person name="Sheng Y."/>
            <person name="Liu T."/>
            <person name="Pan Y.S."/>
            <person name="Xia L.Y."/>
            <person name="Li J."/>
            <person name="Zhao F."/>
            <person name="Cao W.C."/>
        </authorList>
    </citation>
    <scope>NUCLEOTIDE SEQUENCE [LARGE SCALE GENOMIC DNA]</scope>
    <source>
        <strain evidence="1">Iper-2018</strain>
    </source>
</reference>
<comment type="caution">
    <text evidence="1">The sequence shown here is derived from an EMBL/GenBank/DDBJ whole genome shotgun (WGS) entry which is preliminary data.</text>
</comment>
<dbReference type="Proteomes" id="UP000805193">
    <property type="component" value="Unassembled WGS sequence"/>
</dbReference>
<proteinExistence type="predicted"/>
<keyword evidence="2" id="KW-1185">Reference proteome</keyword>
<dbReference type="EMBL" id="JABSTQ010011202">
    <property type="protein sequence ID" value="KAG0414121.1"/>
    <property type="molecule type" value="Genomic_DNA"/>
</dbReference>
<protein>
    <submittedName>
        <fullName evidence="1">Uncharacterized protein</fullName>
    </submittedName>
</protein>
<name>A0AC60P498_IXOPE</name>
<evidence type="ECO:0000313" key="2">
    <source>
        <dbReference type="Proteomes" id="UP000805193"/>
    </source>
</evidence>
<sequence length="351" mass="38375">MGEFSGDKAPRLGDKEARPVVAEPLADFMEEKRLERVKKLVEVLAREGRQRDPSFPETLSFGRVLGGVIAAIVVVGLVLALIGFAFKVLKARASASKTRAEYCRTPGCSRHAGLFSTLNDSLDPCTDFGKYVCSSWQPLESFAMSDIALLRKVSRPTGCPMSTTTYYHLFNSVSVAAKVIGEPFYYPDASPAILYGGLGHIFSLQIVRAFDGEGILLDPIGRFTSWWTPEFRKEYASREKCGASSGSNIFPEVPAMEIAFRAYKANKYPLAPRGLYLHDPFSANQVFFMSLCRASCKQVGGSKGSESCNKAVRNSVDFAEAFSCPVGSAMNPISKCPFFGDVGERSANREL</sequence>
<accession>A0AC60P498</accession>
<gene>
    <name evidence="1" type="ORF">HPB47_008728</name>
</gene>
<organism evidence="1 2">
    <name type="scientific">Ixodes persulcatus</name>
    <name type="common">Taiga tick</name>
    <dbReference type="NCBI Taxonomy" id="34615"/>
    <lineage>
        <taxon>Eukaryota</taxon>
        <taxon>Metazoa</taxon>
        <taxon>Ecdysozoa</taxon>
        <taxon>Arthropoda</taxon>
        <taxon>Chelicerata</taxon>
        <taxon>Arachnida</taxon>
        <taxon>Acari</taxon>
        <taxon>Parasitiformes</taxon>
        <taxon>Ixodida</taxon>
        <taxon>Ixodoidea</taxon>
        <taxon>Ixodidae</taxon>
        <taxon>Ixodinae</taxon>
        <taxon>Ixodes</taxon>
    </lineage>
</organism>